<name>A0A645I194_9ZZZZ</name>
<evidence type="ECO:0000256" key="1">
    <source>
        <dbReference type="SAM" id="MobiDB-lite"/>
    </source>
</evidence>
<evidence type="ECO:0000313" key="2">
    <source>
        <dbReference type="EMBL" id="MPN45045.1"/>
    </source>
</evidence>
<proteinExistence type="predicted"/>
<organism evidence="2">
    <name type="scientific">bioreactor metagenome</name>
    <dbReference type="NCBI Taxonomy" id="1076179"/>
    <lineage>
        <taxon>unclassified sequences</taxon>
        <taxon>metagenomes</taxon>
        <taxon>ecological metagenomes</taxon>
    </lineage>
</organism>
<sequence>MPPRVVDRGSNIASPDDRPVPGNPIPPDPPEQKLQRWQPAISFFQTTMRRKPTGAVLIERL</sequence>
<protein>
    <submittedName>
        <fullName evidence="2">Uncharacterized protein</fullName>
    </submittedName>
</protein>
<comment type="caution">
    <text evidence="2">The sequence shown here is derived from an EMBL/GenBank/DDBJ whole genome shotgun (WGS) entry which is preliminary data.</text>
</comment>
<reference evidence="2" key="1">
    <citation type="submission" date="2019-08" db="EMBL/GenBank/DDBJ databases">
        <authorList>
            <person name="Kucharzyk K."/>
            <person name="Murdoch R.W."/>
            <person name="Higgins S."/>
            <person name="Loffler F."/>
        </authorList>
    </citation>
    <scope>NUCLEOTIDE SEQUENCE</scope>
</reference>
<dbReference type="AlphaFoldDB" id="A0A645I194"/>
<accession>A0A645I194</accession>
<gene>
    <name evidence="2" type="ORF">SDC9_192612</name>
</gene>
<feature type="region of interest" description="Disordered" evidence="1">
    <location>
        <begin position="1"/>
        <end position="37"/>
    </location>
</feature>
<dbReference type="EMBL" id="VSSQ01104635">
    <property type="protein sequence ID" value="MPN45045.1"/>
    <property type="molecule type" value="Genomic_DNA"/>
</dbReference>